<dbReference type="InterPro" id="IPR002523">
    <property type="entry name" value="MgTranspt_CorA/ZnTranspt_ZntB"/>
</dbReference>
<feature type="compositionally biased region" description="Basic and acidic residues" evidence="5">
    <location>
        <begin position="50"/>
        <end position="76"/>
    </location>
</feature>
<evidence type="ECO:0000256" key="3">
    <source>
        <dbReference type="ARBA" id="ARBA00022989"/>
    </source>
</evidence>
<evidence type="ECO:0000256" key="6">
    <source>
        <dbReference type="SAM" id="Phobius"/>
    </source>
</evidence>
<dbReference type="AlphaFoldDB" id="A0AA39R1Q2"/>
<keyword evidence="3 6" id="KW-1133">Transmembrane helix</keyword>
<evidence type="ECO:0000256" key="5">
    <source>
        <dbReference type="SAM" id="MobiDB-lite"/>
    </source>
</evidence>
<name>A0AA39R1Q2_9LECA</name>
<evidence type="ECO:0000313" key="8">
    <source>
        <dbReference type="Proteomes" id="UP001166286"/>
    </source>
</evidence>
<dbReference type="EMBL" id="JAFEKC020000012">
    <property type="protein sequence ID" value="KAK0511806.1"/>
    <property type="molecule type" value="Genomic_DNA"/>
</dbReference>
<dbReference type="SUPFAM" id="SSF144083">
    <property type="entry name" value="Magnesium transport protein CorA, transmembrane region"/>
    <property type="match status" value="1"/>
</dbReference>
<feature type="region of interest" description="Disordered" evidence="5">
    <location>
        <begin position="1"/>
        <end position="92"/>
    </location>
</feature>
<proteinExistence type="predicted"/>
<keyword evidence="4 6" id="KW-0472">Membrane</keyword>
<comment type="caution">
    <text evidence="7">The sequence shown here is derived from an EMBL/GenBank/DDBJ whole genome shotgun (WGS) entry which is preliminary data.</text>
</comment>
<evidence type="ECO:0000256" key="4">
    <source>
        <dbReference type="ARBA" id="ARBA00023136"/>
    </source>
</evidence>
<feature type="transmembrane region" description="Helical" evidence="6">
    <location>
        <begin position="864"/>
        <end position="889"/>
    </location>
</feature>
<feature type="compositionally biased region" description="Low complexity" evidence="5">
    <location>
        <begin position="1"/>
        <end position="18"/>
    </location>
</feature>
<evidence type="ECO:0000256" key="2">
    <source>
        <dbReference type="ARBA" id="ARBA00022692"/>
    </source>
</evidence>
<dbReference type="Pfam" id="PF01544">
    <property type="entry name" value="CorA"/>
    <property type="match status" value="1"/>
</dbReference>
<reference evidence="7" key="1">
    <citation type="submission" date="2023-03" db="EMBL/GenBank/DDBJ databases">
        <title>Complete genome of Cladonia borealis.</title>
        <authorList>
            <person name="Park H."/>
        </authorList>
    </citation>
    <scope>NUCLEOTIDE SEQUENCE</scope>
    <source>
        <strain evidence="7">ANT050790</strain>
    </source>
</reference>
<dbReference type="InterPro" id="IPR045863">
    <property type="entry name" value="CorA_TM1_TM2"/>
</dbReference>
<dbReference type="GO" id="GO:0046873">
    <property type="term" value="F:metal ion transmembrane transporter activity"/>
    <property type="evidence" value="ECO:0007669"/>
    <property type="project" value="InterPro"/>
</dbReference>
<accession>A0AA39R1Q2</accession>
<comment type="subcellular location">
    <subcellularLocation>
        <location evidence="1">Membrane</location>
        <topology evidence="1">Multi-pass membrane protein</topology>
    </subcellularLocation>
</comment>
<dbReference type="Proteomes" id="UP001166286">
    <property type="component" value="Unassembled WGS sequence"/>
</dbReference>
<dbReference type="PANTHER" id="PTHR21535:SF51">
    <property type="entry name" value="MANGANESE RESISTANCE PROTEIN MNR2"/>
    <property type="match status" value="1"/>
</dbReference>
<organism evidence="7 8">
    <name type="scientific">Cladonia borealis</name>
    <dbReference type="NCBI Taxonomy" id="184061"/>
    <lineage>
        <taxon>Eukaryota</taxon>
        <taxon>Fungi</taxon>
        <taxon>Dikarya</taxon>
        <taxon>Ascomycota</taxon>
        <taxon>Pezizomycotina</taxon>
        <taxon>Lecanoromycetes</taxon>
        <taxon>OSLEUM clade</taxon>
        <taxon>Lecanoromycetidae</taxon>
        <taxon>Lecanorales</taxon>
        <taxon>Lecanorineae</taxon>
        <taxon>Cladoniaceae</taxon>
        <taxon>Cladonia</taxon>
    </lineage>
</organism>
<evidence type="ECO:0000313" key="7">
    <source>
        <dbReference type="EMBL" id="KAK0511806.1"/>
    </source>
</evidence>
<dbReference type="Gene3D" id="1.20.58.340">
    <property type="entry name" value="Magnesium transport protein CorA, transmembrane region"/>
    <property type="match status" value="1"/>
</dbReference>
<feature type="transmembrane region" description="Helical" evidence="6">
    <location>
        <begin position="901"/>
        <end position="921"/>
    </location>
</feature>
<dbReference type="GO" id="GO:0016020">
    <property type="term" value="C:membrane"/>
    <property type="evidence" value="ECO:0007669"/>
    <property type="project" value="UniProtKB-SubCell"/>
</dbReference>
<gene>
    <name evidence="7" type="ORF">JMJ35_005656</name>
</gene>
<dbReference type="PANTHER" id="PTHR21535">
    <property type="entry name" value="MAGNESIUM AND COBALT TRANSPORT PROTEIN/MITOCHONDRIAL IMPORT INNER MEMBRANE TRANSLOCASE SUBUNIT TIM8"/>
    <property type="match status" value="1"/>
</dbReference>
<evidence type="ECO:0000256" key="1">
    <source>
        <dbReference type="ARBA" id="ARBA00004141"/>
    </source>
</evidence>
<sequence>MASLSPQLSRSNSQSNLNGPDYQSSDDGYDYNMVDDGPEREPTKNALDSRGNEKDATAVRRSEDPDHAFAETEPHIWQRPAGGRRAKLPEDLERGIVDNSTTNGIELTQFKPKVINIRLRWTMPDDIKGRRHLALNAGKAELDVPEPGLQRRRVRWHHSNQRSLQLGTLEKIVNECQSQVSSGNERGLTRRLIRRVRTLAERGFVGGRFLTPTAIRYDNQDISRYTVDKTCIFFSFPYLYIDGPEFRKHYRKMEDQHPPRTLLQSHYRLHKTKDRDAYQCISMLEKVNAIEQENLEQGEPEWQKRKRRVCRHKTVENLVYVPQLWGVIAGLDTLITYGPINETMLRGSAMKISDYTPRPDNFQLSLVRIRFTYQGRHEDLIWPVIQCDSWFGLLNKQQQILELLGTGKEKARPSEYRFWLEKEQITIGNWTSLLRSSQSDEIVDIWMKKELPKIHVQQPEEDNIRIPTRQPTFDGAGMDDPDKNKTIPIISAFLAWDILDEFGEADQISISTRVRIFLKAIYERVTAEAHLQVVGGSQKQVRDYVSKQNDDLVSVLWNDFQLIFRFYVPEGPDFAPRPIEMYWGAVYEIIKTFAEEPFERSDLDQYSKLVASIVSHARRLHQGVYCSRALQDDTRGWHHEDAVAEGAILLAVMVDALGEILRMVVETVRCLRSGSRVLKDSALFERGKEACELLKAARDQLIREADGRDKNGNVGPVVTPEAITISLLERLSFGVLGRGTIDIINLYETCLEHLALKVEYEASRRLLKRMNIFQEEITIIKTVLDQQISVLGLLRKSLDPKTFNTPSITRKLRHNFECKAIDKILIRIQEQAKNCDELLARAKLLAIQNVQLVETFQDDNSKAIFVFTIVTIIFLPMGFVASFFGMNVIGISNQFTTLRHFWTISLSLTFGLVIPCTVLALKGEEVYFLFPRAKRAVRRLWSGRRNEE</sequence>
<protein>
    <submittedName>
        <fullName evidence="7">Uncharacterized protein</fullName>
    </submittedName>
</protein>
<keyword evidence="2 6" id="KW-0812">Transmembrane</keyword>
<keyword evidence="8" id="KW-1185">Reference proteome</keyword>